<gene>
    <name evidence="1" type="ORF">SAMN05660662_3404</name>
</gene>
<dbReference type="Proteomes" id="UP000199406">
    <property type="component" value="Unassembled WGS sequence"/>
</dbReference>
<dbReference type="STRING" id="1550231.SAMN05660662_3404"/>
<accession>A0A1G7P1M2</accession>
<sequence length="140" mass="15209">MVSPDELDTQVTLRTAVARYEQLRALDSLAEAPLEVDEALAAPSGALSQGQALELLALSEVIFRKAAYGRQLTVRAARRAGASWSAIGQALGTTKQAAWEAHTRWIDDQSEQHEDTGHAGLSELEVARARRFAGRPEDRS</sequence>
<evidence type="ECO:0000313" key="2">
    <source>
        <dbReference type="Proteomes" id="UP000199406"/>
    </source>
</evidence>
<name>A0A1G7P1M2_9ACTN</name>
<proteinExistence type="predicted"/>
<organism evidence="1 2">
    <name type="scientific">Blastococcus aurantiacus</name>
    <dbReference type="NCBI Taxonomy" id="1550231"/>
    <lineage>
        <taxon>Bacteria</taxon>
        <taxon>Bacillati</taxon>
        <taxon>Actinomycetota</taxon>
        <taxon>Actinomycetes</taxon>
        <taxon>Geodermatophilales</taxon>
        <taxon>Geodermatophilaceae</taxon>
        <taxon>Blastococcus</taxon>
    </lineage>
</organism>
<dbReference type="OrthoDB" id="3480766at2"/>
<protein>
    <recommendedName>
        <fullName evidence="3">Homeodomain-like domain-containing protein</fullName>
    </recommendedName>
</protein>
<dbReference type="RefSeq" id="WP_091769866.1">
    <property type="nucleotide sequence ID" value="NZ_FNBT01000007.1"/>
</dbReference>
<evidence type="ECO:0008006" key="3">
    <source>
        <dbReference type="Google" id="ProtNLM"/>
    </source>
</evidence>
<keyword evidence="2" id="KW-1185">Reference proteome</keyword>
<dbReference type="AlphaFoldDB" id="A0A1G7P1M2"/>
<reference evidence="2" key="1">
    <citation type="submission" date="2016-10" db="EMBL/GenBank/DDBJ databases">
        <authorList>
            <person name="Varghese N."/>
            <person name="Submissions S."/>
        </authorList>
    </citation>
    <scope>NUCLEOTIDE SEQUENCE [LARGE SCALE GENOMIC DNA]</scope>
    <source>
        <strain evidence="2">DSM 44268</strain>
    </source>
</reference>
<evidence type="ECO:0000313" key="1">
    <source>
        <dbReference type="EMBL" id="SDF80131.1"/>
    </source>
</evidence>
<dbReference type="EMBL" id="FNBT01000007">
    <property type="protein sequence ID" value="SDF80131.1"/>
    <property type="molecule type" value="Genomic_DNA"/>
</dbReference>